<keyword evidence="2" id="KW-0560">Oxidoreductase</keyword>
<dbReference type="InterPro" id="IPR036856">
    <property type="entry name" value="Ald_Oxase/Xan_DH_a/b_sf"/>
</dbReference>
<dbReference type="InterPro" id="IPR046867">
    <property type="entry name" value="AldOxase/xan_DH_MoCoBD2"/>
</dbReference>
<dbReference type="InterPro" id="IPR037165">
    <property type="entry name" value="AldOxase/xan_DH_Mopterin-bd_sf"/>
</dbReference>
<dbReference type="Proteomes" id="UP000317648">
    <property type="component" value="Chromosome"/>
</dbReference>
<dbReference type="OrthoDB" id="221297at2"/>
<dbReference type="SMART" id="SM01008">
    <property type="entry name" value="Ald_Xan_dh_C"/>
    <property type="match status" value="1"/>
</dbReference>
<evidence type="ECO:0000259" key="1">
    <source>
        <dbReference type="SMART" id="SM01008"/>
    </source>
</evidence>
<dbReference type="RefSeq" id="WP_145053863.1">
    <property type="nucleotide sequence ID" value="NZ_CP036433.1"/>
</dbReference>
<feature type="domain" description="Aldehyde oxidase/xanthine dehydrogenase a/b hammerhead" evidence="1">
    <location>
        <begin position="29"/>
        <end position="127"/>
    </location>
</feature>
<proteinExistence type="predicted"/>
<name>A0A518DTG4_9BACT</name>
<dbReference type="SUPFAM" id="SSF54665">
    <property type="entry name" value="CO dehydrogenase molybdoprotein N-domain-like"/>
    <property type="match status" value="1"/>
</dbReference>
<reference evidence="2 3" key="1">
    <citation type="submission" date="2019-02" db="EMBL/GenBank/DDBJ databases">
        <title>Deep-cultivation of Planctomycetes and their phenomic and genomic characterization uncovers novel biology.</title>
        <authorList>
            <person name="Wiegand S."/>
            <person name="Jogler M."/>
            <person name="Boedeker C."/>
            <person name="Pinto D."/>
            <person name="Vollmers J."/>
            <person name="Rivas-Marin E."/>
            <person name="Kohn T."/>
            <person name="Peeters S.H."/>
            <person name="Heuer A."/>
            <person name="Rast P."/>
            <person name="Oberbeckmann S."/>
            <person name="Bunk B."/>
            <person name="Jeske O."/>
            <person name="Meyerdierks A."/>
            <person name="Storesund J.E."/>
            <person name="Kallscheuer N."/>
            <person name="Luecker S."/>
            <person name="Lage O.M."/>
            <person name="Pohl T."/>
            <person name="Merkel B.J."/>
            <person name="Hornburger P."/>
            <person name="Mueller R.-W."/>
            <person name="Bruemmer F."/>
            <person name="Labrenz M."/>
            <person name="Spormann A.M."/>
            <person name="Op den Camp H."/>
            <person name="Overmann J."/>
            <person name="Amann R."/>
            <person name="Jetten M.S.M."/>
            <person name="Mascher T."/>
            <person name="Medema M.H."/>
            <person name="Devos D.P."/>
            <person name="Kaster A.-K."/>
            <person name="Ovreas L."/>
            <person name="Rohde M."/>
            <person name="Galperin M.Y."/>
            <person name="Jogler C."/>
        </authorList>
    </citation>
    <scope>NUCLEOTIDE SEQUENCE [LARGE SCALE GENOMIC DNA]</scope>
    <source>
        <strain evidence="2 3">Pla85_3_4</strain>
    </source>
</reference>
<dbReference type="Gene3D" id="3.90.1170.50">
    <property type="entry name" value="Aldehyde oxidase/xanthine dehydrogenase, a/b hammerhead"/>
    <property type="match status" value="1"/>
</dbReference>
<dbReference type="SUPFAM" id="SSF56003">
    <property type="entry name" value="Molybdenum cofactor-binding domain"/>
    <property type="match status" value="1"/>
</dbReference>
<dbReference type="Gene3D" id="3.30.365.10">
    <property type="entry name" value="Aldehyde oxidase/xanthine dehydrogenase, molybdopterin binding domain"/>
    <property type="match status" value="4"/>
</dbReference>
<accession>A0A518DTG4</accession>
<dbReference type="AlphaFoldDB" id="A0A518DTG4"/>
<dbReference type="GO" id="GO:0004854">
    <property type="term" value="F:xanthine dehydrogenase activity"/>
    <property type="evidence" value="ECO:0007669"/>
    <property type="project" value="UniProtKB-EC"/>
</dbReference>
<dbReference type="Pfam" id="PF02738">
    <property type="entry name" value="MoCoBD_1"/>
    <property type="match status" value="1"/>
</dbReference>
<dbReference type="InterPro" id="IPR000674">
    <property type="entry name" value="Ald_Oxase/Xan_DH_a/b"/>
</dbReference>
<dbReference type="EMBL" id="CP036433">
    <property type="protein sequence ID" value="QDU95088.1"/>
    <property type="molecule type" value="Genomic_DNA"/>
</dbReference>
<dbReference type="InterPro" id="IPR052516">
    <property type="entry name" value="N-heterocyclic_Hydroxylase"/>
</dbReference>
<dbReference type="KEGG" id="lcre:Pla8534_29000"/>
<evidence type="ECO:0000313" key="3">
    <source>
        <dbReference type="Proteomes" id="UP000317648"/>
    </source>
</evidence>
<dbReference type="EC" id="1.17.1.4" evidence="2"/>
<keyword evidence="3" id="KW-1185">Reference proteome</keyword>
<organism evidence="2 3">
    <name type="scientific">Lignipirellula cremea</name>
    <dbReference type="NCBI Taxonomy" id="2528010"/>
    <lineage>
        <taxon>Bacteria</taxon>
        <taxon>Pseudomonadati</taxon>
        <taxon>Planctomycetota</taxon>
        <taxon>Planctomycetia</taxon>
        <taxon>Pirellulales</taxon>
        <taxon>Pirellulaceae</taxon>
        <taxon>Lignipirellula</taxon>
    </lineage>
</organism>
<sequence length="738" mass="79099">MAEYSWPSKEDSRLIGKRHTRLDGLAKSTGAARYTYDVNLPNQLIVKALGSPHAHCKVMSVDVSAAEKTPGVVHVHVLRMPKKGDDGVMVYPEIQTEGELIVAVAAESEGAAAEGVSKIKVQYEQLPVFADDDDLDAAIKAGRTKRAGGKITLEKEPGDDEDEEEFEEKEIARLFKESAHVVEGHYGIDVITHCCLEPHGSTVEWKGGKLNAYLSTQNVSKTDDGFAAALDLTADDVDVHCEYIGGGFGSKFRPDYWGIAAAEISKATGRPVKFMLTRDQELKIAGNRPSGYINVKLGADKDGVVQIWDSQQWGTSGYDGGGVSDSVIPYVYRPKNYRRVATSIAVNADPQRAWRAPNHPQACAMTQTAYDDLAAKMQVDSLDIFLKNLANIEARQTAEVYTEELKLAAQLMDWKAKWHPHGKGPRKGSVVDGLGIGLHEWGGVANSSSVLLRVHADGGVSSYCGTQDLGTGTRTVCAIVLAETFGLDIDDVKVNIGHSTYPESGASGGSTTVGAVSESHRRAATDALARLFEKVAPALGAQPGDLEAKKGRIQVKGSPSKSLSWKEACSKLGMSTIEITTNYERGNKTNLSSEGVGGVQMAHVSVDLETGAVRVNKVVAVQDMGLIINRKAAESQIYGAVIMSIAYALFEQRIMDPKTGAFLNAELSDYKLPRLGDIGEIVVEMYEPESQRSRGVIGLGEPPVISGGAAISNAVCNATGVRVPVLPLTPQRVLKALG</sequence>
<dbReference type="PANTHER" id="PTHR47495:SF1">
    <property type="entry name" value="BLL3820 PROTEIN"/>
    <property type="match status" value="1"/>
</dbReference>
<evidence type="ECO:0000313" key="2">
    <source>
        <dbReference type="EMBL" id="QDU95088.1"/>
    </source>
</evidence>
<gene>
    <name evidence="2" type="primary">xdhA</name>
    <name evidence="2" type="ORF">Pla8534_29000</name>
</gene>
<dbReference type="Pfam" id="PF01315">
    <property type="entry name" value="Ald_Xan_dh_C"/>
    <property type="match status" value="1"/>
</dbReference>
<protein>
    <submittedName>
        <fullName evidence="2">Xanthine dehydrogenase molybdenum-binding subunit</fullName>
        <ecNumber evidence="2">1.17.1.4</ecNumber>
    </submittedName>
</protein>
<dbReference type="PANTHER" id="PTHR47495">
    <property type="entry name" value="ALDEHYDE DEHYDROGENASE"/>
    <property type="match status" value="1"/>
</dbReference>
<dbReference type="Pfam" id="PF20256">
    <property type="entry name" value="MoCoBD_2"/>
    <property type="match status" value="1"/>
</dbReference>
<dbReference type="InterPro" id="IPR008274">
    <property type="entry name" value="AldOxase/xan_DH_MoCoBD1"/>
</dbReference>